<dbReference type="GO" id="GO:0016020">
    <property type="term" value="C:membrane"/>
    <property type="evidence" value="ECO:0007669"/>
    <property type="project" value="UniProtKB-SubCell"/>
</dbReference>
<keyword evidence="8" id="KW-0732">Signal</keyword>
<feature type="transmembrane region" description="Helical" evidence="7">
    <location>
        <begin position="1074"/>
        <end position="1095"/>
    </location>
</feature>
<dbReference type="EMBL" id="KL363258">
    <property type="protein sequence ID" value="KFD50163.1"/>
    <property type="molecule type" value="Genomic_DNA"/>
</dbReference>
<reference evidence="11 12" key="1">
    <citation type="journal article" date="2014" name="Nat. Genet.">
        <title>Genome and transcriptome of the porcine whipworm Trichuris suis.</title>
        <authorList>
            <person name="Jex A.R."/>
            <person name="Nejsum P."/>
            <person name="Schwarz E.M."/>
            <person name="Hu L."/>
            <person name="Young N.D."/>
            <person name="Hall R.S."/>
            <person name="Korhonen P.K."/>
            <person name="Liao S."/>
            <person name="Thamsborg S."/>
            <person name="Xia J."/>
            <person name="Xu P."/>
            <person name="Wang S."/>
            <person name="Scheerlinck J.P."/>
            <person name="Hofmann A."/>
            <person name="Sternberg P.W."/>
            <person name="Wang J."/>
            <person name="Gasser R.B."/>
        </authorList>
    </citation>
    <scope>NUCLEOTIDE SEQUENCE [LARGE SCALE GENOMIC DNA]</scope>
    <source>
        <strain evidence="11">DCEP-RM93F</strain>
        <strain evidence="10">DCEP-RM93M</strain>
    </source>
</reference>
<organism evidence="11">
    <name type="scientific">Trichuris suis</name>
    <name type="common">pig whipworm</name>
    <dbReference type="NCBI Taxonomy" id="68888"/>
    <lineage>
        <taxon>Eukaryota</taxon>
        <taxon>Metazoa</taxon>
        <taxon>Ecdysozoa</taxon>
        <taxon>Nematoda</taxon>
        <taxon>Enoplea</taxon>
        <taxon>Dorylaimia</taxon>
        <taxon>Trichinellida</taxon>
        <taxon>Trichuridae</taxon>
        <taxon>Trichuris</taxon>
    </lineage>
</organism>
<dbReference type="SUPFAM" id="SSF53822">
    <property type="entry name" value="Periplasmic binding protein-like I"/>
    <property type="match status" value="2"/>
</dbReference>
<dbReference type="Pfam" id="PF00003">
    <property type="entry name" value="7tm_3"/>
    <property type="match status" value="1"/>
</dbReference>
<dbReference type="Pfam" id="PF01094">
    <property type="entry name" value="ANF_receptor"/>
    <property type="match status" value="2"/>
</dbReference>
<evidence type="ECO:0000256" key="3">
    <source>
        <dbReference type="ARBA" id="ARBA00022989"/>
    </source>
</evidence>
<protein>
    <recommendedName>
        <fullName evidence="9">G-protein coupled receptors family 3 profile domain-containing protein</fullName>
    </recommendedName>
</protein>
<feature type="chain" id="PRO_5010405406" description="G-protein coupled receptors family 3 profile domain-containing protein" evidence="8">
    <location>
        <begin position="19"/>
        <end position="1376"/>
    </location>
</feature>
<evidence type="ECO:0000256" key="1">
    <source>
        <dbReference type="ARBA" id="ARBA00004141"/>
    </source>
</evidence>
<keyword evidence="6" id="KW-0325">Glycoprotein</keyword>
<evidence type="ECO:0000313" key="10">
    <source>
        <dbReference type="EMBL" id="KFD50163.1"/>
    </source>
</evidence>
<dbReference type="InterPro" id="IPR050726">
    <property type="entry name" value="mGluR"/>
</dbReference>
<evidence type="ECO:0000259" key="9">
    <source>
        <dbReference type="PROSITE" id="PS50259"/>
    </source>
</evidence>
<dbReference type="InterPro" id="IPR001828">
    <property type="entry name" value="ANF_lig-bd_rcpt"/>
</dbReference>
<dbReference type="PRINTS" id="PR00248">
    <property type="entry name" value="GPCRMGR"/>
</dbReference>
<feature type="transmembrane region" description="Helical" evidence="7">
    <location>
        <begin position="1197"/>
        <end position="1214"/>
    </location>
</feature>
<feature type="transmembrane region" description="Helical" evidence="7">
    <location>
        <begin position="1226"/>
        <end position="1248"/>
    </location>
</feature>
<dbReference type="Proteomes" id="UP000030764">
    <property type="component" value="Unassembled WGS sequence"/>
</dbReference>
<dbReference type="InterPro" id="IPR017978">
    <property type="entry name" value="GPCR_3_C"/>
</dbReference>
<dbReference type="PANTHER" id="PTHR24060">
    <property type="entry name" value="METABOTROPIC GLUTAMATE RECEPTOR"/>
    <property type="match status" value="1"/>
</dbReference>
<keyword evidence="12" id="KW-1185">Reference proteome</keyword>
<evidence type="ECO:0000256" key="5">
    <source>
        <dbReference type="ARBA" id="ARBA00023170"/>
    </source>
</evidence>
<evidence type="ECO:0000256" key="4">
    <source>
        <dbReference type="ARBA" id="ARBA00023136"/>
    </source>
</evidence>
<dbReference type="CDD" id="cd13953">
    <property type="entry name" value="7tm_classC_mGluR-like"/>
    <property type="match status" value="1"/>
</dbReference>
<comment type="subcellular location">
    <subcellularLocation>
        <location evidence="1">Membrane</location>
        <topology evidence="1">Multi-pass membrane protein</topology>
    </subcellularLocation>
</comment>
<sequence length="1376" mass="154558">MRRPLSAWIVVLVPLAHSWVQGITGGSKSPQCSPFRTLTIDPTDAKHRIVAAFPLYENDCLQVRADSVHTLFAVQWALGIWNRNPQNVNHKIGLSVAGVCFEEDEFVTQSFKLLHSAGYFEQRTCHEPENQTMQYLLLSETSPNYLTYRHFLKSLKLPAITFSTATAQLKSDASLNTLFSTAPTLEDYAEVVTALLMKMNSNWISVIYCKSDVMTDALERFRKKLVDSNILIESMTAVDVQAPASIGLGGRSKIIIILSNRRDLVTLLTWNIGRLRNTLIISIPTNDQTLSDEHRFRLMKRNGQFSLLLLEPMKSKIDDFKDYFVEILRRNSRTYALLASYAHAQFNCTLVNAPGFVDCKSRGDSYLAEAIATDATVEAAAMATYAVAAMVRMLSTNDKTFACNGENETADCGEQLMRALKTVRYTFGPDDPMSLRGKEISFDSRLILENIKIDGRLMGTDSKGRVADKLVMNYDKSVGTLSLNDPLLLPDGRPVRSVCPKGSHSCRTCSSVDMADDQRTWLLYPGDVYLVGMFDLRRWDQTLEKCIPSAANDNLSLAATVVYVLETVKQKYSRLNLLPNVRLGALLVDSCGSSVEAADAMLRLRRRCLAFDSQNVTVSFDDVLAFVTGQEDVSYSSMKTFFTENGGFFQPLISVSCQGESCSSREISLLPSSQLLSKALLALLTQFNWSLLSVLVSSQHSASLEAFKMFETSASTQGICIGEVLFIDLPDGKGDSQSNVEMTPSNPVVVVFASAVDFNRFLNQMNRRKVRDDTVFLLTGQSHDFFRQHSLEASTNGMFPEEMTDHVVGEWTFLSMQPSAPGNDGLARFLSRATPKHLPQPWLVTFWEELLNCAISDDSVERFSKRCNEDSRTIMQTSSELMYERFLMAALEGWVILTDDIYKKVCPELKGLCDDFFQRYPRAMNAWLHLLKSHDRFTLYNIEVNKEEPAAEPVGQWSPEDSLVLHASADGKIANMNVERLPNSRCQHPLCRCYDVQRNFRLQREKGRRAEIEILMPSHNSEVSSLTPRSGQWRNFGWNYFFLVVNSTLLLITLSVFGIILFKMARHVVKGNQSLGICLLCGVLMLYTTAFLFIFDPTDAICRLRHFGHSFSYSVCFGVLIAKATQLRNSETLGINGYISQWNYWLLLFFIVSVQMALNLQWAIFRNSVVLHFITGDHSDFIVPKCGWTDHEFLTSHSYVVLLLLVAWFISFVNRNVKRNYKETRWLLYTCSLLLPVWITWTAGYLLIPYPYKDALVVIELFSSATIVLALMFGPKLYLLLCYEPVLIEYPIGNVEDNDSSKELYDLEAYFDQTAAGASGPSPAGSPLSTCRPAFSVSSGDTASNLTDSNSSKYQAVILKKSKSKKVVAVTTAAVQ</sequence>
<keyword evidence="2 7" id="KW-0812">Transmembrane</keyword>
<dbReference type="EMBL" id="KL367491">
    <property type="protein sequence ID" value="KFD70043.1"/>
    <property type="molecule type" value="Genomic_DNA"/>
</dbReference>
<dbReference type="GO" id="GO:0004930">
    <property type="term" value="F:G protein-coupled receptor activity"/>
    <property type="evidence" value="ECO:0007669"/>
    <property type="project" value="InterPro"/>
</dbReference>
<accession>A0A085NKP7</accession>
<dbReference type="Gene3D" id="3.40.50.2300">
    <property type="match status" value="4"/>
</dbReference>
<dbReference type="Proteomes" id="UP000030758">
    <property type="component" value="Unassembled WGS sequence"/>
</dbReference>
<evidence type="ECO:0000256" key="8">
    <source>
        <dbReference type="SAM" id="SignalP"/>
    </source>
</evidence>
<evidence type="ECO:0000256" key="6">
    <source>
        <dbReference type="ARBA" id="ARBA00023180"/>
    </source>
</evidence>
<evidence type="ECO:0000313" key="12">
    <source>
        <dbReference type="Proteomes" id="UP000030764"/>
    </source>
</evidence>
<feature type="signal peptide" evidence="8">
    <location>
        <begin position="1"/>
        <end position="18"/>
    </location>
</feature>
<evidence type="ECO:0000313" key="11">
    <source>
        <dbReference type="EMBL" id="KFD70043.1"/>
    </source>
</evidence>
<evidence type="ECO:0000256" key="2">
    <source>
        <dbReference type="ARBA" id="ARBA00022692"/>
    </source>
</evidence>
<name>A0A085NKP7_9BILA</name>
<feature type="domain" description="G-protein coupled receptors family 3 profile" evidence="9">
    <location>
        <begin position="1068"/>
        <end position="1281"/>
    </location>
</feature>
<proteinExistence type="predicted"/>
<keyword evidence="4 7" id="KW-0472">Membrane</keyword>
<keyword evidence="3 7" id="KW-1133">Transmembrane helix</keyword>
<keyword evidence="5" id="KW-0675">Receptor</keyword>
<feature type="transmembrane region" description="Helical" evidence="7">
    <location>
        <begin position="1107"/>
        <end position="1124"/>
    </location>
</feature>
<feature type="transmembrane region" description="Helical" evidence="7">
    <location>
        <begin position="1038"/>
        <end position="1062"/>
    </location>
</feature>
<feature type="transmembrane region" description="Helical" evidence="7">
    <location>
        <begin position="1254"/>
        <end position="1273"/>
    </location>
</feature>
<evidence type="ECO:0000256" key="7">
    <source>
        <dbReference type="SAM" id="Phobius"/>
    </source>
</evidence>
<dbReference type="PROSITE" id="PS50259">
    <property type="entry name" value="G_PROTEIN_RECEP_F3_4"/>
    <property type="match status" value="1"/>
</dbReference>
<gene>
    <name evidence="10" type="ORF">M513_09002</name>
    <name evidence="11" type="ORF">M514_09002</name>
</gene>
<feature type="transmembrane region" description="Helical" evidence="7">
    <location>
        <begin position="1144"/>
        <end position="1165"/>
    </location>
</feature>
<dbReference type="InterPro" id="IPR000337">
    <property type="entry name" value="GPCR_3"/>
</dbReference>
<dbReference type="InterPro" id="IPR028082">
    <property type="entry name" value="Peripla_BP_I"/>
</dbReference>